<proteinExistence type="predicted"/>
<protein>
    <submittedName>
        <fullName evidence="1">Crosslink repair DNA glycosylase YcaQ family protein</fullName>
    </submittedName>
</protein>
<name>A0AAE9ZDY1_9PROT</name>
<dbReference type="KEGG" id="hfl:PUV54_12390"/>
<dbReference type="EMBL" id="CP118166">
    <property type="protein sequence ID" value="WDI30752.1"/>
    <property type="molecule type" value="Genomic_DNA"/>
</dbReference>
<keyword evidence="2" id="KW-1185">Reference proteome</keyword>
<dbReference type="PANTHER" id="PTHR30528">
    <property type="entry name" value="CYTOPLASMIC PROTEIN"/>
    <property type="match status" value="1"/>
</dbReference>
<organism evidence="1 2">
    <name type="scientific">Hyphococcus flavus</name>
    <dbReference type="NCBI Taxonomy" id="1866326"/>
    <lineage>
        <taxon>Bacteria</taxon>
        <taxon>Pseudomonadati</taxon>
        <taxon>Pseudomonadota</taxon>
        <taxon>Alphaproteobacteria</taxon>
        <taxon>Parvularculales</taxon>
        <taxon>Parvularculaceae</taxon>
        <taxon>Hyphococcus</taxon>
    </lineage>
</organism>
<dbReference type="AlphaFoldDB" id="A0AAE9ZDY1"/>
<accession>A0AAE9ZDY1</accession>
<evidence type="ECO:0000313" key="1">
    <source>
        <dbReference type="EMBL" id="WDI30752.1"/>
    </source>
</evidence>
<evidence type="ECO:0000313" key="2">
    <source>
        <dbReference type="Proteomes" id="UP001214043"/>
    </source>
</evidence>
<dbReference type="Proteomes" id="UP001214043">
    <property type="component" value="Chromosome"/>
</dbReference>
<sequence>MLTISNRDARRLWLTRQGLAAQPTGALDQAGLMAIIDGLGFVQLDTIRIIARAHDHILWSRNQNYRESMLDDLVKDRLAFEHFTHDASVLPMEYYPYWRRQFGRMIEKITKSRWGAFMPPKKERDKIYNRVAAEGPLCSGDFKAAPGASRKEGWARPPHKFVLDGLWYGGELATCHRRNFIKYYAVREKVIPPKMLNNTVSDARAVEWLCSGALERMGFATAGDIQRYWDAVSLDEVKAWLKKRKSQLMEVKVTCADGAHFHAFAPCDIKERIDQLKAPTSRLRLLNPFDPVVRDRNRLQRLFGFDYRNEMFTPAAKRQYGYYIYPILEGERMIGRIEAKADRKKETITVDNVWWETKVKATAARLKKLDAELDRMGRFVGCGKVARKAGNR</sequence>
<dbReference type="Pfam" id="PF06224">
    <property type="entry name" value="AlkZ-like"/>
    <property type="match status" value="1"/>
</dbReference>
<dbReference type="RefSeq" id="WP_274492570.1">
    <property type="nucleotide sequence ID" value="NZ_CP118166.1"/>
</dbReference>
<dbReference type="PANTHER" id="PTHR30528:SF0">
    <property type="entry name" value="CYTOPLASMIC PROTEIN"/>
    <property type="match status" value="1"/>
</dbReference>
<dbReference type="InterPro" id="IPR009351">
    <property type="entry name" value="AlkZ-like"/>
</dbReference>
<reference evidence="1" key="1">
    <citation type="submission" date="2023-02" db="EMBL/GenBank/DDBJ databases">
        <title>Genome sequence of Hyphococcus flavus.</title>
        <authorList>
            <person name="Rong J.-C."/>
            <person name="Zhao Q."/>
            <person name="Yi M."/>
            <person name="Wu J.-Y."/>
        </authorList>
    </citation>
    <scope>NUCLEOTIDE SEQUENCE</scope>
    <source>
        <strain evidence="1">MCCC 1K03223</strain>
    </source>
</reference>
<gene>
    <name evidence="1" type="ORF">PUV54_12390</name>
</gene>